<dbReference type="InterPro" id="IPR009506">
    <property type="entry name" value="YjiS-like"/>
</dbReference>
<feature type="domain" description="YjiS-like" evidence="1">
    <location>
        <begin position="38"/>
        <end position="65"/>
    </location>
</feature>
<proteinExistence type="predicted"/>
<dbReference type="Proteomes" id="UP000697995">
    <property type="component" value="Unassembled WGS sequence"/>
</dbReference>
<evidence type="ECO:0000313" key="2">
    <source>
        <dbReference type="EMBL" id="MBK1656991.1"/>
    </source>
</evidence>
<reference evidence="2 3" key="1">
    <citation type="journal article" date="2020" name="Microorganisms">
        <title>Osmotic Adaptation and Compatible Solute Biosynthesis of Phototrophic Bacteria as Revealed from Genome Analyses.</title>
        <authorList>
            <person name="Imhoff J.F."/>
            <person name="Rahn T."/>
            <person name="Kunzel S."/>
            <person name="Keller A."/>
            <person name="Neulinger S.C."/>
        </authorList>
    </citation>
    <scope>NUCLEOTIDE SEQUENCE [LARGE SCALE GENOMIC DNA]</scope>
    <source>
        <strain evidence="2 3">DSM 15382</strain>
    </source>
</reference>
<sequence>MHIAPVPPPALPDWTPVTPPRAAAAHGLWPAWLAGMLARGEERRQLLALEERDLRDIGLTAAEARALAWRRRPR</sequence>
<protein>
    <recommendedName>
        <fullName evidence="1">YjiS-like domain-containing protein</fullName>
    </recommendedName>
</protein>
<organism evidence="2 3">
    <name type="scientific">Paracraurococcus ruber</name>
    <dbReference type="NCBI Taxonomy" id="77675"/>
    <lineage>
        <taxon>Bacteria</taxon>
        <taxon>Pseudomonadati</taxon>
        <taxon>Pseudomonadota</taxon>
        <taxon>Alphaproteobacteria</taxon>
        <taxon>Acetobacterales</taxon>
        <taxon>Roseomonadaceae</taxon>
        <taxon>Paracraurococcus</taxon>
    </lineage>
</organism>
<evidence type="ECO:0000259" key="1">
    <source>
        <dbReference type="Pfam" id="PF06568"/>
    </source>
</evidence>
<accession>A0ABS1CS25</accession>
<gene>
    <name evidence="2" type="ORF">CKO45_01960</name>
</gene>
<dbReference type="Pfam" id="PF06568">
    <property type="entry name" value="YjiS-like"/>
    <property type="match status" value="1"/>
</dbReference>
<dbReference type="EMBL" id="NRSG01000007">
    <property type="protein sequence ID" value="MBK1656991.1"/>
    <property type="molecule type" value="Genomic_DNA"/>
</dbReference>
<keyword evidence="3" id="KW-1185">Reference proteome</keyword>
<dbReference type="RefSeq" id="WP_133217675.1">
    <property type="nucleotide sequence ID" value="NZ_NRSG01000007.1"/>
</dbReference>
<evidence type="ECO:0000313" key="3">
    <source>
        <dbReference type="Proteomes" id="UP000697995"/>
    </source>
</evidence>
<comment type="caution">
    <text evidence="2">The sequence shown here is derived from an EMBL/GenBank/DDBJ whole genome shotgun (WGS) entry which is preliminary data.</text>
</comment>
<name>A0ABS1CS25_9PROT</name>